<gene>
    <name evidence="2" type="ORF">G6F50_017018</name>
</gene>
<reference evidence="2 3" key="1">
    <citation type="journal article" date="2020" name="Microb. Genom.">
        <title>Genetic diversity of clinical and environmental Mucorales isolates obtained from an investigation of mucormycosis cases among solid organ transplant recipients.</title>
        <authorList>
            <person name="Nguyen M.H."/>
            <person name="Kaul D."/>
            <person name="Muto C."/>
            <person name="Cheng S.J."/>
            <person name="Richter R.A."/>
            <person name="Bruno V.M."/>
            <person name="Liu G."/>
            <person name="Beyhan S."/>
            <person name="Sundermann A.J."/>
            <person name="Mounaud S."/>
            <person name="Pasculle A.W."/>
            <person name="Nierman W.C."/>
            <person name="Driscoll E."/>
            <person name="Cumbie R."/>
            <person name="Clancy C.J."/>
            <person name="Dupont C.L."/>
        </authorList>
    </citation>
    <scope>NUCLEOTIDE SEQUENCE [LARGE SCALE GENOMIC DNA]</scope>
    <source>
        <strain evidence="2 3">GL24</strain>
    </source>
</reference>
<feature type="transmembrane region" description="Helical" evidence="1">
    <location>
        <begin position="44"/>
        <end position="63"/>
    </location>
</feature>
<organism evidence="2 3">
    <name type="scientific">Rhizopus delemar</name>
    <dbReference type="NCBI Taxonomy" id="936053"/>
    <lineage>
        <taxon>Eukaryota</taxon>
        <taxon>Fungi</taxon>
        <taxon>Fungi incertae sedis</taxon>
        <taxon>Mucoromycota</taxon>
        <taxon>Mucoromycotina</taxon>
        <taxon>Mucoromycetes</taxon>
        <taxon>Mucorales</taxon>
        <taxon>Mucorineae</taxon>
        <taxon>Rhizopodaceae</taxon>
        <taxon>Rhizopus</taxon>
    </lineage>
</organism>
<name>A0A9P7C0T5_9FUNG</name>
<proteinExistence type="predicted"/>
<keyword evidence="3" id="KW-1185">Reference proteome</keyword>
<evidence type="ECO:0000256" key="1">
    <source>
        <dbReference type="SAM" id="Phobius"/>
    </source>
</evidence>
<dbReference type="EMBL" id="JAANIU010011648">
    <property type="protein sequence ID" value="KAG1530900.1"/>
    <property type="molecule type" value="Genomic_DNA"/>
</dbReference>
<keyword evidence="1" id="KW-0472">Membrane</keyword>
<keyword evidence="1" id="KW-0812">Transmembrane</keyword>
<evidence type="ECO:0000313" key="3">
    <source>
        <dbReference type="Proteomes" id="UP000740926"/>
    </source>
</evidence>
<protein>
    <submittedName>
        <fullName evidence="2">Uncharacterized protein</fullName>
    </submittedName>
</protein>
<sequence>MLPGYALIAYPVKSQLWQYAVPFLSQNQMLLKVIRHETITPSVWAIYLGASLGLAAVLWFAAVRRYHNERLAISS</sequence>
<keyword evidence="1" id="KW-1133">Transmembrane helix</keyword>
<evidence type="ECO:0000313" key="2">
    <source>
        <dbReference type="EMBL" id="KAG1530900.1"/>
    </source>
</evidence>
<accession>A0A9P7C0T5</accession>
<dbReference type="AlphaFoldDB" id="A0A9P7C0T5"/>
<comment type="caution">
    <text evidence="2">The sequence shown here is derived from an EMBL/GenBank/DDBJ whole genome shotgun (WGS) entry which is preliminary data.</text>
</comment>
<dbReference type="Proteomes" id="UP000740926">
    <property type="component" value="Unassembled WGS sequence"/>
</dbReference>